<dbReference type="AlphaFoldDB" id="A0A286DRB2"/>
<dbReference type="OrthoDB" id="7245925at2"/>
<protein>
    <submittedName>
        <fullName evidence="2">Sugar phosphate isomerase/epimerase</fullName>
    </submittedName>
</protein>
<reference evidence="3" key="1">
    <citation type="submission" date="2017-09" db="EMBL/GenBank/DDBJ databases">
        <authorList>
            <person name="Varghese N."/>
            <person name="Submissions S."/>
        </authorList>
    </citation>
    <scope>NUCLEOTIDE SEQUENCE [LARGE SCALE GENOMIC DNA]</scope>
    <source>
        <strain evidence="3">JKS000234</strain>
    </source>
</reference>
<proteinExistence type="predicted"/>
<gene>
    <name evidence="2" type="ORF">SAMN06273570_4984</name>
</gene>
<dbReference type="SUPFAM" id="SSF51658">
    <property type="entry name" value="Xylose isomerase-like"/>
    <property type="match status" value="1"/>
</dbReference>
<dbReference type="Proteomes" id="UP000219271">
    <property type="component" value="Unassembled WGS sequence"/>
</dbReference>
<keyword evidence="2" id="KW-0413">Isomerase</keyword>
<evidence type="ECO:0000259" key="1">
    <source>
        <dbReference type="Pfam" id="PF01261"/>
    </source>
</evidence>
<dbReference type="PANTHER" id="PTHR12110">
    <property type="entry name" value="HYDROXYPYRUVATE ISOMERASE"/>
    <property type="match status" value="1"/>
</dbReference>
<organism evidence="2 3">
    <name type="scientific">Candidatus Pantoea floridensis</name>
    <dbReference type="NCBI Taxonomy" id="1938870"/>
    <lineage>
        <taxon>Bacteria</taxon>
        <taxon>Pseudomonadati</taxon>
        <taxon>Pseudomonadota</taxon>
        <taxon>Gammaproteobacteria</taxon>
        <taxon>Enterobacterales</taxon>
        <taxon>Erwiniaceae</taxon>
        <taxon>Pantoea</taxon>
    </lineage>
</organism>
<dbReference type="GO" id="GO:0016853">
    <property type="term" value="F:isomerase activity"/>
    <property type="evidence" value="ECO:0007669"/>
    <property type="project" value="UniProtKB-KW"/>
</dbReference>
<dbReference type="InterPro" id="IPR013022">
    <property type="entry name" value="Xyl_isomerase-like_TIM-brl"/>
</dbReference>
<dbReference type="PANTHER" id="PTHR12110:SF21">
    <property type="entry name" value="XYLOSE ISOMERASE-LIKE TIM BARREL DOMAIN-CONTAINING PROTEIN"/>
    <property type="match status" value="1"/>
</dbReference>
<dbReference type="RefSeq" id="WP_097098406.1">
    <property type="nucleotide sequence ID" value="NZ_OCMY01000003.1"/>
</dbReference>
<dbReference type="Pfam" id="PF01261">
    <property type="entry name" value="AP_endonuc_2"/>
    <property type="match status" value="1"/>
</dbReference>
<evidence type="ECO:0000313" key="3">
    <source>
        <dbReference type="Proteomes" id="UP000219271"/>
    </source>
</evidence>
<evidence type="ECO:0000313" key="2">
    <source>
        <dbReference type="EMBL" id="SOD61143.1"/>
    </source>
</evidence>
<keyword evidence="3" id="KW-1185">Reference proteome</keyword>
<dbReference type="InterPro" id="IPR036237">
    <property type="entry name" value="Xyl_isomerase-like_sf"/>
</dbReference>
<feature type="domain" description="Xylose isomerase-like TIM barrel" evidence="1">
    <location>
        <begin position="19"/>
        <end position="307"/>
    </location>
</feature>
<dbReference type="InterPro" id="IPR050312">
    <property type="entry name" value="IolE/XylAMocC-like"/>
</dbReference>
<dbReference type="Gene3D" id="3.20.20.150">
    <property type="entry name" value="Divalent-metal-dependent TIM barrel enzymes"/>
    <property type="match status" value="1"/>
</dbReference>
<name>A0A286DRB2_9GAMM</name>
<accession>A0A286DRB2</accession>
<sequence length="321" mass="35698">MKVGMVTDSLGHLSQDDMLRAAAELGLSHVEFCCGNWSSAPHLDLRALLSSADARRNFLAKVSDHGLSISALNASGNPLHPGASGKEHEACADATLELAGLLGIDRVVMMSGLPGGPGDQWPNWITVAWPPFCGQILDYQWNEVAIPWWKERVKLANRHGVSRLCIEFHGGQLVYNVPSFWRLREAVGETVGVNFDPSHLIWMGADPLACIHELGDAIYHVHAKDTWVNHRQTALTTRLENLHGSKNRERAWNYVTLGYGQDEQWWKQFCYHLRQVGYDDVLSIEHEDAIMARDEGVLKSVSLLKRCLADAASDYTLPDIG</sequence>
<dbReference type="EMBL" id="OCMY01000003">
    <property type="protein sequence ID" value="SOD61143.1"/>
    <property type="molecule type" value="Genomic_DNA"/>
</dbReference>